<protein>
    <recommendedName>
        <fullName evidence="4">Rhodopsin</fullName>
    </recommendedName>
</protein>
<evidence type="ECO:0000256" key="1">
    <source>
        <dbReference type="SAM" id="MobiDB-lite"/>
    </source>
</evidence>
<dbReference type="AlphaFoldDB" id="A0A5N6LXU2"/>
<organism evidence="2 3">
    <name type="scientific">Mikania micrantha</name>
    <name type="common">bitter vine</name>
    <dbReference type="NCBI Taxonomy" id="192012"/>
    <lineage>
        <taxon>Eukaryota</taxon>
        <taxon>Viridiplantae</taxon>
        <taxon>Streptophyta</taxon>
        <taxon>Embryophyta</taxon>
        <taxon>Tracheophyta</taxon>
        <taxon>Spermatophyta</taxon>
        <taxon>Magnoliopsida</taxon>
        <taxon>eudicotyledons</taxon>
        <taxon>Gunneridae</taxon>
        <taxon>Pentapetalae</taxon>
        <taxon>asterids</taxon>
        <taxon>campanulids</taxon>
        <taxon>Asterales</taxon>
        <taxon>Asteraceae</taxon>
        <taxon>Asteroideae</taxon>
        <taxon>Heliantheae alliance</taxon>
        <taxon>Eupatorieae</taxon>
        <taxon>Mikania</taxon>
    </lineage>
</organism>
<feature type="region of interest" description="Disordered" evidence="1">
    <location>
        <begin position="1"/>
        <end position="70"/>
    </location>
</feature>
<reference evidence="2 3" key="1">
    <citation type="submission" date="2019-05" db="EMBL/GenBank/DDBJ databases">
        <title>Mikania micrantha, genome provides insights into the molecular mechanism of rapid growth.</title>
        <authorList>
            <person name="Liu B."/>
        </authorList>
    </citation>
    <scope>NUCLEOTIDE SEQUENCE [LARGE SCALE GENOMIC DNA]</scope>
    <source>
        <strain evidence="2">NLD-2019</strain>
        <tissue evidence="2">Leaf</tissue>
    </source>
</reference>
<feature type="compositionally biased region" description="Pro residues" evidence="1">
    <location>
        <begin position="35"/>
        <end position="47"/>
    </location>
</feature>
<feature type="compositionally biased region" description="Low complexity" evidence="1">
    <location>
        <begin position="48"/>
        <end position="64"/>
    </location>
</feature>
<dbReference type="Proteomes" id="UP000326396">
    <property type="component" value="Linkage Group LG7"/>
</dbReference>
<keyword evidence="3" id="KW-1185">Reference proteome</keyword>
<evidence type="ECO:0000313" key="3">
    <source>
        <dbReference type="Proteomes" id="UP000326396"/>
    </source>
</evidence>
<gene>
    <name evidence="2" type="ORF">E3N88_34268</name>
</gene>
<sequence length="70" mass="7680">MSYSINQGQAPVGVPPPQGYPKEGYGYPPAAGGYPRPPQQQYPPQYAPPQYSNQRPSQQQNRSSGCLDAW</sequence>
<evidence type="ECO:0000313" key="2">
    <source>
        <dbReference type="EMBL" id="KAD3066388.1"/>
    </source>
</evidence>
<proteinExistence type="predicted"/>
<name>A0A5N6LXU2_9ASTR</name>
<comment type="caution">
    <text evidence="2">The sequence shown here is derived from an EMBL/GenBank/DDBJ whole genome shotgun (WGS) entry which is preliminary data.</text>
</comment>
<feature type="compositionally biased region" description="Low complexity" evidence="1">
    <location>
        <begin position="20"/>
        <end position="34"/>
    </location>
</feature>
<evidence type="ECO:0008006" key="4">
    <source>
        <dbReference type="Google" id="ProtNLM"/>
    </source>
</evidence>
<accession>A0A5N6LXU2</accession>
<dbReference type="EMBL" id="SZYD01000017">
    <property type="protein sequence ID" value="KAD3066388.1"/>
    <property type="molecule type" value="Genomic_DNA"/>
</dbReference>